<dbReference type="EMBL" id="FMSP01000017">
    <property type="protein sequence ID" value="SCV72954.1"/>
    <property type="molecule type" value="Genomic_DNA"/>
</dbReference>
<dbReference type="OrthoDB" id="3344688at2759"/>
<protein>
    <submittedName>
        <fullName evidence="1">BQ2448_6879 protein</fullName>
    </submittedName>
</protein>
<gene>
    <name evidence="1" type="ORF">BQ2448_6879</name>
</gene>
<dbReference type="Proteomes" id="UP000198372">
    <property type="component" value="Unassembled WGS sequence"/>
</dbReference>
<evidence type="ECO:0000313" key="2">
    <source>
        <dbReference type="Proteomes" id="UP000198372"/>
    </source>
</evidence>
<dbReference type="AlphaFoldDB" id="A0A238FM63"/>
<sequence length="153" mass="17145">MNDVLLDHLGIGLTRMRTKIRQGTSSKAKRAIEILTPLGLKKDTLGAKRSFNLTCYQVRFAAHFQTLGLGILEQEQPSTVTGPVVLFGDNQGSLALAQPPLPPTNHQGSHHVRISEHYVLERVAENEIDVRYIERVGVFETIMLFHPTYDSRL</sequence>
<accession>A0A238FM63</accession>
<proteinExistence type="predicted"/>
<keyword evidence="2" id="KW-1185">Reference proteome</keyword>
<name>A0A238FM63_9BASI</name>
<reference evidence="2" key="1">
    <citation type="submission" date="2016-09" db="EMBL/GenBank/DDBJ databases">
        <authorList>
            <person name="Jeantristanb JTB J.-T."/>
            <person name="Ricardo R."/>
        </authorList>
    </citation>
    <scope>NUCLEOTIDE SEQUENCE [LARGE SCALE GENOMIC DNA]</scope>
</reference>
<organism evidence="1 2">
    <name type="scientific">Microbotryum intermedium</name>
    <dbReference type="NCBI Taxonomy" id="269621"/>
    <lineage>
        <taxon>Eukaryota</taxon>
        <taxon>Fungi</taxon>
        <taxon>Dikarya</taxon>
        <taxon>Basidiomycota</taxon>
        <taxon>Pucciniomycotina</taxon>
        <taxon>Microbotryomycetes</taxon>
        <taxon>Microbotryales</taxon>
        <taxon>Microbotryaceae</taxon>
        <taxon>Microbotryum</taxon>
    </lineage>
</organism>
<evidence type="ECO:0000313" key="1">
    <source>
        <dbReference type="EMBL" id="SCV72954.1"/>
    </source>
</evidence>